<accession>A0A3Q2ZX06</accession>
<dbReference type="PANTHER" id="PTHR11418:SF0">
    <property type="entry name" value="PRO-GLUCAGON"/>
    <property type="match status" value="1"/>
</dbReference>
<evidence type="ECO:0000256" key="5">
    <source>
        <dbReference type="SAM" id="Phobius"/>
    </source>
</evidence>
<dbReference type="Pfam" id="PF00123">
    <property type="entry name" value="Hormone_2"/>
    <property type="match status" value="1"/>
</dbReference>
<evidence type="ECO:0000256" key="3">
    <source>
        <dbReference type="ARBA" id="ARBA00022525"/>
    </source>
</evidence>
<comment type="similarity">
    <text evidence="2">Belongs to the glucagon family.</text>
</comment>
<dbReference type="GO" id="GO:0005615">
    <property type="term" value="C:extracellular space"/>
    <property type="evidence" value="ECO:0007669"/>
    <property type="project" value="TreeGrafter"/>
</dbReference>
<keyword evidence="5" id="KW-0472">Membrane</keyword>
<dbReference type="AlphaFoldDB" id="A0A3Q2ZX06"/>
<dbReference type="SMART" id="SM00070">
    <property type="entry name" value="GLUCA"/>
    <property type="match status" value="1"/>
</dbReference>
<reference evidence="7" key="1">
    <citation type="submission" date="2025-08" db="UniProtKB">
        <authorList>
            <consortium name="Ensembl"/>
        </authorList>
    </citation>
    <scope>IDENTIFICATION</scope>
</reference>
<dbReference type="GO" id="GO:0031769">
    <property type="term" value="F:glucagon receptor binding"/>
    <property type="evidence" value="ECO:0007669"/>
    <property type="project" value="TreeGrafter"/>
</dbReference>
<reference evidence="7" key="2">
    <citation type="submission" date="2025-09" db="UniProtKB">
        <authorList>
            <consortium name="Ensembl"/>
        </authorList>
    </citation>
    <scope>IDENTIFICATION</scope>
</reference>
<name>A0A3Q2ZX06_KRYMA</name>
<dbReference type="Gene3D" id="6.10.250.590">
    <property type="match status" value="1"/>
</dbReference>
<protein>
    <recommendedName>
        <fullName evidence="6">Glucagon / GIP / secretin / VIP family domain-containing protein</fullName>
    </recommendedName>
</protein>
<dbReference type="GO" id="GO:0010737">
    <property type="term" value="P:protein kinase A signaling"/>
    <property type="evidence" value="ECO:0007669"/>
    <property type="project" value="TreeGrafter"/>
</dbReference>
<feature type="domain" description="Glucagon / GIP / secretin / VIP family" evidence="6">
    <location>
        <begin position="55"/>
        <end position="77"/>
    </location>
</feature>
<dbReference type="InterPro" id="IPR000532">
    <property type="entry name" value="Glucagon_GIP_secretin_VIP"/>
</dbReference>
<keyword evidence="4" id="KW-0372">Hormone</keyword>
<dbReference type="GO" id="GO:0007188">
    <property type="term" value="P:adenylate cyclase-modulating G protein-coupled receptor signaling pathway"/>
    <property type="evidence" value="ECO:0007669"/>
    <property type="project" value="TreeGrafter"/>
</dbReference>
<evidence type="ECO:0000313" key="7">
    <source>
        <dbReference type="Ensembl" id="ENSKMAP00000008418.1"/>
    </source>
</evidence>
<dbReference type="GO" id="GO:0005179">
    <property type="term" value="F:hormone activity"/>
    <property type="evidence" value="ECO:0007669"/>
    <property type="project" value="UniProtKB-KW"/>
</dbReference>
<dbReference type="Proteomes" id="UP000264800">
    <property type="component" value="Unplaced"/>
</dbReference>
<evidence type="ECO:0000256" key="1">
    <source>
        <dbReference type="ARBA" id="ARBA00004613"/>
    </source>
</evidence>
<dbReference type="PANTHER" id="PTHR11418">
    <property type="entry name" value="GLUCAGON"/>
    <property type="match status" value="1"/>
</dbReference>
<organism evidence="7 8">
    <name type="scientific">Kryptolebias marmoratus</name>
    <name type="common">Mangrove killifish</name>
    <name type="synonym">Rivulus marmoratus</name>
    <dbReference type="NCBI Taxonomy" id="37003"/>
    <lineage>
        <taxon>Eukaryota</taxon>
        <taxon>Metazoa</taxon>
        <taxon>Chordata</taxon>
        <taxon>Craniata</taxon>
        <taxon>Vertebrata</taxon>
        <taxon>Euteleostomi</taxon>
        <taxon>Actinopterygii</taxon>
        <taxon>Neopterygii</taxon>
        <taxon>Teleostei</taxon>
        <taxon>Neoteleostei</taxon>
        <taxon>Acanthomorphata</taxon>
        <taxon>Ovalentaria</taxon>
        <taxon>Atherinomorphae</taxon>
        <taxon>Cyprinodontiformes</taxon>
        <taxon>Rivulidae</taxon>
        <taxon>Kryptolebias</taxon>
    </lineage>
</organism>
<keyword evidence="3" id="KW-0964">Secreted</keyword>
<dbReference type="GeneTree" id="ENSGT00940000170524"/>
<evidence type="ECO:0000256" key="2">
    <source>
        <dbReference type="ARBA" id="ARBA00008369"/>
    </source>
</evidence>
<dbReference type="InterPro" id="IPR015550">
    <property type="entry name" value="Glucagon"/>
</dbReference>
<keyword evidence="8" id="KW-1185">Reference proteome</keyword>
<dbReference type="Ensembl" id="ENSKMAT00000008546.1">
    <property type="protein sequence ID" value="ENSKMAP00000008418.1"/>
    <property type="gene ID" value="ENSKMAG00000006339.1"/>
</dbReference>
<comment type="subcellular location">
    <subcellularLocation>
        <location evidence="1">Secreted</location>
    </subcellularLocation>
</comment>
<feature type="transmembrane region" description="Helical" evidence="5">
    <location>
        <begin position="15"/>
        <end position="35"/>
    </location>
</feature>
<sequence>MLRVAFIKQDLCLKLQHLLSVSILFWVFFFQLQFFRWWSHQWAKGQHVIRNLKRHSDGTFTNDFSNHLDKIKAKDFIEWLASMKREKVRTSFLEKYDVT</sequence>
<proteinExistence type="inferred from homology"/>
<keyword evidence="5" id="KW-0812">Transmembrane</keyword>
<dbReference type="PROSITE" id="PS00260">
    <property type="entry name" value="GLUCAGON"/>
    <property type="match status" value="1"/>
</dbReference>
<evidence type="ECO:0000259" key="6">
    <source>
        <dbReference type="PROSITE" id="PS00260"/>
    </source>
</evidence>
<evidence type="ECO:0000313" key="8">
    <source>
        <dbReference type="Proteomes" id="UP000264800"/>
    </source>
</evidence>
<dbReference type="GO" id="GO:0035774">
    <property type="term" value="P:positive regulation of insulin secretion involved in cellular response to glucose stimulus"/>
    <property type="evidence" value="ECO:0007669"/>
    <property type="project" value="TreeGrafter"/>
</dbReference>
<dbReference type="GO" id="GO:0043066">
    <property type="term" value="P:negative regulation of apoptotic process"/>
    <property type="evidence" value="ECO:0007669"/>
    <property type="project" value="TreeGrafter"/>
</dbReference>
<evidence type="ECO:0000256" key="4">
    <source>
        <dbReference type="ARBA" id="ARBA00022702"/>
    </source>
</evidence>
<keyword evidence="5" id="KW-1133">Transmembrane helix</keyword>